<dbReference type="GeneID" id="30991509"/>
<dbReference type="PRINTS" id="PR00320">
    <property type="entry name" value="GPROTEINBRPT"/>
</dbReference>
<evidence type="ECO:0000256" key="12">
    <source>
        <dbReference type="PROSITE-ProRule" id="PRU00261"/>
    </source>
</evidence>
<dbReference type="Proteomes" id="UP000094389">
    <property type="component" value="Unassembled WGS sequence"/>
</dbReference>
<evidence type="ECO:0000256" key="3">
    <source>
        <dbReference type="ARBA" id="ARBA00022448"/>
    </source>
</evidence>
<evidence type="ECO:0000256" key="4">
    <source>
        <dbReference type="ARBA" id="ARBA00022490"/>
    </source>
</evidence>
<dbReference type="InterPro" id="IPR036322">
    <property type="entry name" value="WD40_repeat_dom_sf"/>
</dbReference>
<keyword evidence="3" id="KW-0813">Transport</keyword>
<dbReference type="InterPro" id="IPR011044">
    <property type="entry name" value="Quino_amine_DH_bsu"/>
</dbReference>
<dbReference type="GO" id="GO:0005975">
    <property type="term" value="P:carbohydrate metabolic process"/>
    <property type="evidence" value="ECO:0007669"/>
    <property type="project" value="InterPro"/>
</dbReference>
<feature type="disulfide bond" evidence="12">
    <location>
        <begin position="34"/>
        <end position="48"/>
    </location>
</feature>
<keyword evidence="18" id="KW-1185">Reference proteome</keyword>
<feature type="repeat" description="WD" evidence="11">
    <location>
        <begin position="685"/>
        <end position="726"/>
    </location>
</feature>
<dbReference type="Pfam" id="PF00722">
    <property type="entry name" value="Glyco_hydro_16"/>
    <property type="match status" value="1"/>
</dbReference>
<dbReference type="InterPro" id="IPR013320">
    <property type="entry name" value="ConA-like_dom_sf"/>
</dbReference>
<gene>
    <name evidence="17" type="ORF">CYBJADRAFT_184221</name>
</gene>
<dbReference type="PROSITE" id="PS50941">
    <property type="entry name" value="CHIT_BIND_I_2"/>
    <property type="match status" value="1"/>
</dbReference>
<feature type="domain" description="GH16" evidence="16">
    <location>
        <begin position="59"/>
        <end position="272"/>
    </location>
</feature>
<feature type="signal peptide" evidence="14">
    <location>
        <begin position="1"/>
        <end position="18"/>
    </location>
</feature>
<comment type="subcellular location">
    <subcellularLocation>
        <location evidence="2">Cytoplasm</location>
    </subcellularLocation>
    <subcellularLocation>
        <location evidence="1">Golgi apparatus membrane</location>
        <topology evidence="1">Peripheral membrane protein</topology>
        <orientation evidence="1">Cytoplasmic side</orientation>
    </subcellularLocation>
</comment>
<dbReference type="GO" id="GO:0004553">
    <property type="term" value="F:hydrolase activity, hydrolyzing O-glycosyl compounds"/>
    <property type="evidence" value="ECO:0007669"/>
    <property type="project" value="InterPro"/>
</dbReference>
<dbReference type="OMA" id="ERYWIMA"/>
<evidence type="ECO:0008006" key="19">
    <source>
        <dbReference type="Google" id="ProtNLM"/>
    </source>
</evidence>
<dbReference type="GO" id="GO:0006886">
    <property type="term" value="P:intracellular protein transport"/>
    <property type="evidence" value="ECO:0007669"/>
    <property type="project" value="InterPro"/>
</dbReference>
<feature type="domain" description="Chitin-binding type-1" evidence="15">
    <location>
        <begin position="19"/>
        <end position="65"/>
    </location>
</feature>
<proteinExistence type="predicted"/>
<dbReference type="GO" id="GO:0030126">
    <property type="term" value="C:COPI vesicle coat"/>
    <property type="evidence" value="ECO:0007669"/>
    <property type="project" value="InterPro"/>
</dbReference>
<feature type="repeat" description="WD" evidence="11">
    <location>
        <begin position="524"/>
        <end position="565"/>
    </location>
</feature>
<evidence type="ECO:0000259" key="15">
    <source>
        <dbReference type="PROSITE" id="PS50941"/>
    </source>
</evidence>
<evidence type="ECO:0000256" key="1">
    <source>
        <dbReference type="ARBA" id="ARBA00004255"/>
    </source>
</evidence>
<evidence type="ECO:0000256" key="8">
    <source>
        <dbReference type="ARBA" id="ARBA00022927"/>
    </source>
</evidence>
<dbReference type="STRING" id="983966.A0A1E4S2N2"/>
<dbReference type="InterPro" id="IPR015943">
    <property type="entry name" value="WD40/YVTN_repeat-like_dom_sf"/>
</dbReference>
<dbReference type="GO" id="GO:0006888">
    <property type="term" value="P:endoplasmic reticulum to Golgi vesicle-mediated transport"/>
    <property type="evidence" value="ECO:0007669"/>
    <property type="project" value="TreeGrafter"/>
</dbReference>
<dbReference type="CDD" id="cd00200">
    <property type="entry name" value="WD40"/>
    <property type="match status" value="1"/>
</dbReference>
<dbReference type="GO" id="GO:0000139">
    <property type="term" value="C:Golgi membrane"/>
    <property type="evidence" value="ECO:0007669"/>
    <property type="project" value="UniProtKB-SubCell"/>
</dbReference>
<protein>
    <recommendedName>
        <fullName evidence="19">Coatomer subunit alpha</fullName>
    </recommendedName>
</protein>
<evidence type="ECO:0000256" key="11">
    <source>
        <dbReference type="PROSITE-ProRule" id="PRU00221"/>
    </source>
</evidence>
<dbReference type="FunFam" id="1.25.40.470:FF:000002">
    <property type="entry name" value="Coatomer subunit alpha"/>
    <property type="match status" value="1"/>
</dbReference>
<evidence type="ECO:0000256" key="7">
    <source>
        <dbReference type="ARBA" id="ARBA00022892"/>
    </source>
</evidence>
<dbReference type="GO" id="GO:0008061">
    <property type="term" value="F:chitin binding"/>
    <property type="evidence" value="ECO:0007669"/>
    <property type="project" value="UniProtKB-UniRule"/>
</dbReference>
<evidence type="ECO:0000313" key="17">
    <source>
        <dbReference type="EMBL" id="ODV73786.1"/>
    </source>
</evidence>
<evidence type="ECO:0000256" key="13">
    <source>
        <dbReference type="SAM" id="MobiDB-lite"/>
    </source>
</evidence>
<dbReference type="Gene3D" id="2.60.120.200">
    <property type="match status" value="1"/>
</dbReference>
<dbReference type="InterPro" id="IPR047312">
    <property type="entry name" value="Coatomer_alpha_WD-assoc_reg"/>
</dbReference>
<feature type="compositionally biased region" description="Low complexity" evidence="13">
    <location>
        <begin position="345"/>
        <end position="390"/>
    </location>
</feature>
<dbReference type="Pfam" id="PF23953">
    <property type="entry name" value="TPR_COPA_B"/>
    <property type="match status" value="1"/>
</dbReference>
<dbReference type="Pfam" id="PF06957">
    <property type="entry name" value="COPI_C"/>
    <property type="match status" value="1"/>
</dbReference>
<dbReference type="GO" id="GO:0005198">
    <property type="term" value="F:structural molecule activity"/>
    <property type="evidence" value="ECO:0007669"/>
    <property type="project" value="InterPro"/>
</dbReference>
<dbReference type="OrthoDB" id="10261470at2759"/>
<reference evidence="17 18" key="1">
    <citation type="journal article" date="2016" name="Proc. Natl. Acad. Sci. U.S.A.">
        <title>Comparative genomics of biotechnologically important yeasts.</title>
        <authorList>
            <person name="Riley R."/>
            <person name="Haridas S."/>
            <person name="Wolfe K.H."/>
            <person name="Lopes M.R."/>
            <person name="Hittinger C.T."/>
            <person name="Goeker M."/>
            <person name="Salamov A.A."/>
            <person name="Wisecaver J.H."/>
            <person name="Long T.M."/>
            <person name="Calvey C.H."/>
            <person name="Aerts A.L."/>
            <person name="Barry K.W."/>
            <person name="Choi C."/>
            <person name="Clum A."/>
            <person name="Coughlan A.Y."/>
            <person name="Deshpande S."/>
            <person name="Douglass A.P."/>
            <person name="Hanson S.J."/>
            <person name="Klenk H.-P."/>
            <person name="LaButti K.M."/>
            <person name="Lapidus A."/>
            <person name="Lindquist E.A."/>
            <person name="Lipzen A.M."/>
            <person name="Meier-Kolthoff J.P."/>
            <person name="Ohm R.A."/>
            <person name="Otillar R.P."/>
            <person name="Pangilinan J.L."/>
            <person name="Peng Y."/>
            <person name="Rokas A."/>
            <person name="Rosa C.A."/>
            <person name="Scheuner C."/>
            <person name="Sibirny A.A."/>
            <person name="Slot J.C."/>
            <person name="Stielow J.B."/>
            <person name="Sun H."/>
            <person name="Kurtzman C.P."/>
            <person name="Blackwell M."/>
            <person name="Grigoriev I.V."/>
            <person name="Jeffries T.W."/>
        </authorList>
    </citation>
    <scope>NUCLEOTIDE SEQUENCE [LARGE SCALE GENOMIC DNA]</scope>
    <source>
        <strain evidence="18">ATCC 18201 / CBS 1600 / BCRC 20928 / JCM 3617 / NBRC 0987 / NRRL Y-1542</strain>
    </source>
</reference>
<name>A0A1E4S2N2_CYBJN</name>
<dbReference type="SUPFAM" id="SSF50969">
    <property type="entry name" value="YVTN repeat-like/Quinoprotein amine dehydrogenase"/>
    <property type="match status" value="1"/>
</dbReference>
<dbReference type="InterPro" id="IPR006692">
    <property type="entry name" value="Beta-prop_COPA/B_2nd"/>
</dbReference>
<dbReference type="InterPro" id="IPR001680">
    <property type="entry name" value="WD40_rpt"/>
</dbReference>
<accession>A0A1E4S2N2</accession>
<dbReference type="GO" id="GO:0006891">
    <property type="term" value="P:intra-Golgi vesicle-mediated transport"/>
    <property type="evidence" value="ECO:0007669"/>
    <property type="project" value="TreeGrafter"/>
</dbReference>
<keyword evidence="12" id="KW-1015">Disulfide bond</keyword>
<dbReference type="SUPFAM" id="SSF49899">
    <property type="entry name" value="Concanavalin A-like lectins/glucanases"/>
    <property type="match status" value="1"/>
</dbReference>
<dbReference type="PROSITE" id="PS50294">
    <property type="entry name" value="WD_REPEATS_REGION"/>
    <property type="match status" value="5"/>
</dbReference>
<dbReference type="Pfam" id="PF04053">
    <property type="entry name" value="B-prop_COPA_B_2nd"/>
    <property type="match status" value="1"/>
</dbReference>
<dbReference type="PANTHER" id="PTHR19876:SF1">
    <property type="entry name" value="COATOMER SUBUNIT ALPHA"/>
    <property type="match status" value="1"/>
</dbReference>
<feature type="repeat" description="WD" evidence="11">
    <location>
        <begin position="482"/>
        <end position="523"/>
    </location>
</feature>
<dbReference type="InterPro" id="IPR050844">
    <property type="entry name" value="Coatomer_complex_subunit"/>
</dbReference>
<dbReference type="InterPro" id="IPR020472">
    <property type="entry name" value="WD40_PAC1"/>
</dbReference>
<evidence type="ECO:0000256" key="6">
    <source>
        <dbReference type="ARBA" id="ARBA00022737"/>
    </source>
</evidence>
<dbReference type="Pfam" id="PF00400">
    <property type="entry name" value="WD40"/>
    <property type="match status" value="5"/>
</dbReference>
<keyword evidence="6" id="KW-0677">Repeat</keyword>
<dbReference type="InterPro" id="IPR010714">
    <property type="entry name" value="Coatomer_asu_C"/>
</dbReference>
<evidence type="ECO:0000256" key="14">
    <source>
        <dbReference type="SAM" id="SignalP"/>
    </source>
</evidence>
<organism evidence="17 18">
    <name type="scientific">Cyberlindnera jadinii (strain ATCC 18201 / CBS 1600 / BCRC 20928 / JCM 3617 / NBRC 0987 / NRRL Y-1542)</name>
    <name type="common">Torula yeast</name>
    <name type="synonym">Candida utilis</name>
    <dbReference type="NCBI Taxonomy" id="983966"/>
    <lineage>
        <taxon>Eukaryota</taxon>
        <taxon>Fungi</taxon>
        <taxon>Dikarya</taxon>
        <taxon>Ascomycota</taxon>
        <taxon>Saccharomycotina</taxon>
        <taxon>Saccharomycetes</taxon>
        <taxon>Phaffomycetales</taxon>
        <taxon>Phaffomycetaceae</taxon>
        <taxon>Cyberlindnera</taxon>
    </lineage>
</organism>
<feature type="repeat" description="WD" evidence="11">
    <location>
        <begin position="566"/>
        <end position="607"/>
    </location>
</feature>
<keyword evidence="9" id="KW-0333">Golgi apparatus</keyword>
<keyword evidence="4" id="KW-0963">Cytoplasm</keyword>
<feature type="region of interest" description="Disordered" evidence="13">
    <location>
        <begin position="340"/>
        <end position="390"/>
    </location>
</feature>
<evidence type="ECO:0000256" key="5">
    <source>
        <dbReference type="ARBA" id="ARBA00022574"/>
    </source>
</evidence>
<dbReference type="CDD" id="cd22948">
    <property type="entry name" value="Coatomer_WDAD_alpha"/>
    <property type="match status" value="1"/>
</dbReference>
<keyword evidence="7" id="KW-0931">ER-Golgi transport</keyword>
<keyword evidence="8" id="KW-0653">Protein transport</keyword>
<dbReference type="GO" id="GO:0006890">
    <property type="term" value="P:retrograde vesicle-mediated transport, Golgi to endoplasmic reticulum"/>
    <property type="evidence" value="ECO:0007669"/>
    <property type="project" value="TreeGrafter"/>
</dbReference>
<dbReference type="SMART" id="SM00320">
    <property type="entry name" value="WD40"/>
    <property type="match status" value="7"/>
</dbReference>
<dbReference type="Gene3D" id="1.25.40.470">
    <property type="match status" value="1"/>
</dbReference>
<evidence type="ECO:0000256" key="10">
    <source>
        <dbReference type="ARBA" id="ARBA00023136"/>
    </source>
</evidence>
<feature type="chain" id="PRO_5009162630" description="Coatomer subunit alpha" evidence="14">
    <location>
        <begin position="19"/>
        <end position="1635"/>
    </location>
</feature>
<dbReference type="InterPro" id="IPR019775">
    <property type="entry name" value="WD40_repeat_CS"/>
</dbReference>
<evidence type="ECO:0000256" key="2">
    <source>
        <dbReference type="ARBA" id="ARBA00004496"/>
    </source>
</evidence>
<dbReference type="PANTHER" id="PTHR19876">
    <property type="entry name" value="COATOMER"/>
    <property type="match status" value="1"/>
</dbReference>
<dbReference type="InterPro" id="IPR000757">
    <property type="entry name" value="Beta-glucanase-like"/>
</dbReference>
<dbReference type="InterPro" id="IPR001002">
    <property type="entry name" value="Chitin-bd_1"/>
</dbReference>
<dbReference type="GO" id="GO:0031505">
    <property type="term" value="P:fungal-type cell wall organization"/>
    <property type="evidence" value="ECO:0007669"/>
    <property type="project" value="UniProtKB-ARBA"/>
</dbReference>
<dbReference type="CDD" id="cd02183">
    <property type="entry name" value="GH16_fungal_CRH1_transglycosylase"/>
    <property type="match status" value="1"/>
</dbReference>
<dbReference type="RefSeq" id="XP_020070825.1">
    <property type="nucleotide sequence ID" value="XM_020217113.1"/>
</dbReference>
<sequence>MIPCTLLFLGLLASTVSAAETCNSTQSCPEDAPCCNQYGECGSGPLYCLGGCHPAFSYDIYACAAMPVCQNIETTFDDASSIMSVDDYFGDANATDWVYTGYLEDYDGANLLAMPNQTSGTVVSSTRFIWYGKVGATFKTSRGDGVVSAFILFSNAQDEIDWEFVGYNLTSAESNFYFQGELNYTNVVDIDATDTFEYYHTYEVDWKEDQLDWYLDGELVRTLKKEDTWNETEQVYKYPQTPSRVQFSLWPAGDSDATGTIEWAGGVVDWNSEDIVDYGYYYVTLLNASIECYDPPAGTLITGSSAYTFNNTDKFTQEYVMITNNSTEICDDDSSGLDSQECAVSSSSSSSAHSSSSHSSSSSSRSASSGSTTSTGEQQESTTTVAATETTDSTTAATGFVQFAGGSSSSSNNAVSLTGIKNSALQLLNAYDTMKMLTKFESKSSRAKGIAFHPTRPWILVSLYSSTIQLWDYRMGTLIDRFEGHEGSVRCVDFHPTQPLFVSGGDDYSIKVWSLDTRKCLFTLSGHLDYVRTVFFHHDLPWIISASDDQTVRIWNWQNRQEIACLTGHNHYVMCAQFHPSEDLIVSASLDQTVRVWDISGLRQKHSAPQQGNMYEDQFNRQQIPQQDIFGNTDAIVKYILEGHDRGVNWASFHPRLPLIVSGSDDRQVKLWRMSDSRAWEVDTCRGHTHNVLSCLFHPTQDLIISVGEDKTIRVWDLNKRTPVKQFKRDNDRFWMVCSHPHINLFAACHDSGVMVFKLDRERPAQTLFQDQLYYINNEKQVQVFDYQRQVSSLPMLSLKKIGNAWTNLRSLSYNPSSRSILVTTGDQYALIALPKDVTGAIEPTDYKLGDGNFATFIARNRFVVYTSSSQTLEVKDLDNTTTKSIKLPGSVKDVVSAGPGTVLLLKANSVVHYDAQQRKVLAEVQVNNVKYVSWSLDGQYLALLSKHTITIVNKKLEVITSMHETIRIKSAAWEETGVLFYSTLNHIKYTLLNGDNGIIKTLEDTLYITKVSGRDVYTLNRKGEVEIVKIDSTEYRFKKALVNKNFYEVLRLIKTSKLVGQNIIAYLQKSGYPEVALQFVQDPQTKFDLAIECGNIEIALEEAKTLNNAQIWEKLGKEALKQGNTAVVELVYQTQQHFDKLSFLYLISGDFNKLGKMQIIAEQRGHIGSFIQNTIYNNDTLKRAELFAQAGNYSLAYAVAKTNGHHKLAESILEQAGVSADDIDLPQSKPVVRPQPVTTSGVSNWPLKAAEPSYFEKAIAGQLEDMEIVEETPDEETVTSPKSGVSAFEEPMFDDEDFAQEDGGWDLDDEDLEVDVDNEEELEVAEGTVLTGEVGHWYRNSKLAAVHVAAGSFDTAAQVLNRQIGAVNFEPLRSRFLQVYGASKLVLPGSEGYPPVNVFIRSDSEEEELNKVLPFIPGIDEITKTINEGFKNFKANNLEAAIESFRHVIYTVAVLAVDNVDDEDKAKEALSLAREYILGLSIELERRSLAPEDIQRNLELAAYFSRAGLIPNHRVNALQVAMSQSFKHKNFASASYFASEFLKIVTSGPRAEQAQKIKAKSDTIGRDAIEIDFDQDAEFDICAATYTPIYKGTPHVSDPFTGAKYHSSEKGKLDKIVGISTIGATSSGLKIRLN</sequence>
<evidence type="ECO:0000256" key="9">
    <source>
        <dbReference type="ARBA" id="ARBA00023034"/>
    </source>
</evidence>
<dbReference type="FunFam" id="2.130.10.10:FF:000022">
    <property type="entry name" value="Coatomer subunit alpha"/>
    <property type="match status" value="1"/>
</dbReference>
<dbReference type="Gene3D" id="2.130.10.10">
    <property type="entry name" value="YVTN repeat-like/Quinoprotein amine dehydrogenase"/>
    <property type="match status" value="1"/>
</dbReference>
<dbReference type="PROSITE" id="PS50082">
    <property type="entry name" value="WD_REPEATS_2"/>
    <property type="match status" value="5"/>
</dbReference>
<keyword evidence="5 11" id="KW-0853">WD repeat</keyword>
<dbReference type="PROSITE" id="PS00678">
    <property type="entry name" value="WD_REPEATS_1"/>
    <property type="match status" value="2"/>
</dbReference>
<feature type="repeat" description="WD" evidence="11">
    <location>
        <begin position="641"/>
        <end position="682"/>
    </location>
</feature>
<comment type="caution">
    <text evidence="12">Lacks conserved residue(s) required for the propagation of feature annotation.</text>
</comment>
<dbReference type="SUPFAM" id="SSF50978">
    <property type="entry name" value="WD40 repeat-like"/>
    <property type="match status" value="1"/>
</dbReference>
<evidence type="ECO:0000313" key="18">
    <source>
        <dbReference type="Proteomes" id="UP000094389"/>
    </source>
</evidence>
<keyword evidence="10" id="KW-0472">Membrane</keyword>
<dbReference type="EMBL" id="KV453929">
    <property type="protein sequence ID" value="ODV73786.1"/>
    <property type="molecule type" value="Genomic_DNA"/>
</dbReference>
<dbReference type="PROSITE" id="PS51762">
    <property type="entry name" value="GH16_2"/>
    <property type="match status" value="1"/>
</dbReference>
<dbReference type="InterPro" id="IPR056176">
    <property type="entry name" value="TPR_COPA_B"/>
</dbReference>
<keyword evidence="14" id="KW-0732">Signal</keyword>
<keyword evidence="12" id="KW-0147">Chitin-binding</keyword>
<evidence type="ECO:0000259" key="16">
    <source>
        <dbReference type="PROSITE" id="PS51762"/>
    </source>
</evidence>